<gene>
    <name evidence="1" type="ORF">BG60_30380</name>
</gene>
<dbReference type="AlphaFoldDB" id="A0A656Q971"/>
<dbReference type="Proteomes" id="UP000027451">
    <property type="component" value="Unassembled WGS sequence"/>
</dbReference>
<accession>A0A656Q971</accession>
<protein>
    <submittedName>
        <fullName evidence="1">Uncharacterized protein</fullName>
    </submittedName>
</protein>
<proteinExistence type="predicted"/>
<reference evidence="1 2" key="1">
    <citation type="submission" date="2014-03" db="EMBL/GenBank/DDBJ databases">
        <title>Draft Genome Sequences of Four Burkholderia Strains.</title>
        <authorList>
            <person name="Liu X.Y."/>
            <person name="Li C.X."/>
            <person name="Xu J.H."/>
        </authorList>
    </citation>
    <scope>NUCLEOTIDE SEQUENCE [LARGE SCALE GENOMIC DNA]</scope>
    <source>
        <strain evidence="1 2">OP-1</strain>
    </source>
</reference>
<comment type="caution">
    <text evidence="1">The sequence shown here is derived from an EMBL/GenBank/DDBJ whole genome shotgun (WGS) entry which is preliminary data.</text>
</comment>
<keyword evidence="2" id="KW-1185">Reference proteome</keyword>
<evidence type="ECO:0000313" key="1">
    <source>
        <dbReference type="EMBL" id="KDR25294.1"/>
    </source>
</evidence>
<dbReference type="EMBL" id="JFHD01000050">
    <property type="protein sequence ID" value="KDR25294.1"/>
    <property type="molecule type" value="Genomic_DNA"/>
</dbReference>
<organism evidence="1 2">
    <name type="scientific">Caballeronia zhejiangensis</name>
    <dbReference type="NCBI Taxonomy" id="871203"/>
    <lineage>
        <taxon>Bacteria</taxon>
        <taxon>Pseudomonadati</taxon>
        <taxon>Pseudomonadota</taxon>
        <taxon>Betaproteobacteria</taxon>
        <taxon>Burkholderiales</taxon>
        <taxon>Burkholderiaceae</taxon>
        <taxon>Caballeronia</taxon>
    </lineage>
</organism>
<evidence type="ECO:0000313" key="2">
    <source>
        <dbReference type="Proteomes" id="UP000027451"/>
    </source>
</evidence>
<sequence length="86" mass="9253">MPPRSKHRQEAAVPVSACDETDTYAPVAIDIAPAANPAWPVSTRWPCSACEDATPIIRLAVEIMPSFAPRTAARSHPIALIRCGFL</sequence>
<name>A0A656Q971_9BURK</name>